<evidence type="ECO:0000259" key="9">
    <source>
        <dbReference type="PROSITE" id="PS51363"/>
    </source>
</evidence>
<dbReference type="InterPro" id="IPR003890">
    <property type="entry name" value="MIF4G-like_typ-3"/>
</dbReference>
<feature type="transmembrane region" description="Helical" evidence="8">
    <location>
        <begin position="264"/>
        <end position="285"/>
    </location>
</feature>
<feature type="domain" description="W2" evidence="9">
    <location>
        <begin position="1546"/>
        <end position="1714"/>
    </location>
</feature>
<feature type="region of interest" description="Disordered" evidence="7">
    <location>
        <begin position="1233"/>
        <end position="1328"/>
    </location>
</feature>
<feature type="compositionally biased region" description="Low complexity" evidence="7">
    <location>
        <begin position="377"/>
        <end position="394"/>
    </location>
</feature>
<evidence type="ECO:0000313" key="11">
    <source>
        <dbReference type="EMBL" id="CAH0105530.1"/>
    </source>
</evidence>
<feature type="compositionally biased region" description="Basic and acidic residues" evidence="7">
    <location>
        <begin position="1127"/>
        <end position="1149"/>
    </location>
</feature>
<evidence type="ECO:0000256" key="5">
    <source>
        <dbReference type="ARBA" id="ARBA00022917"/>
    </source>
</evidence>
<feature type="coiled-coil region" evidence="6">
    <location>
        <begin position="938"/>
        <end position="967"/>
    </location>
</feature>
<feature type="region of interest" description="Disordered" evidence="7">
    <location>
        <begin position="64"/>
        <end position="122"/>
    </location>
</feature>
<keyword evidence="8" id="KW-0472">Membrane</keyword>
<feature type="region of interest" description="Disordered" evidence="7">
    <location>
        <begin position="509"/>
        <end position="573"/>
    </location>
</feature>
<dbReference type="Pfam" id="PF21140">
    <property type="entry name" value="eIF4G1-like_eIF4E-bd"/>
    <property type="match status" value="1"/>
</dbReference>
<feature type="compositionally biased region" description="Low complexity" evidence="7">
    <location>
        <begin position="408"/>
        <end position="417"/>
    </location>
</feature>
<dbReference type="CDD" id="cd11559">
    <property type="entry name" value="W2_eIF4G1_like"/>
    <property type="match status" value="1"/>
</dbReference>
<evidence type="ECO:0000256" key="4">
    <source>
        <dbReference type="ARBA" id="ARBA00022845"/>
    </source>
</evidence>
<keyword evidence="3" id="KW-0597">Phosphoprotein</keyword>
<feature type="compositionally biased region" description="Low complexity" evidence="7">
    <location>
        <begin position="336"/>
        <end position="369"/>
    </location>
</feature>
<keyword evidence="12" id="KW-1185">Reference proteome</keyword>
<evidence type="ECO:0000256" key="2">
    <source>
        <dbReference type="ARBA" id="ARBA00022540"/>
    </source>
</evidence>
<evidence type="ECO:0000256" key="6">
    <source>
        <dbReference type="SAM" id="Coils"/>
    </source>
</evidence>
<comment type="similarity">
    <text evidence="1">Belongs to the eukaryotic initiation factor 4G family.</text>
</comment>
<reference evidence="11" key="1">
    <citation type="submission" date="2021-11" db="EMBL/GenBank/DDBJ databases">
        <authorList>
            <person name="Schell T."/>
        </authorList>
    </citation>
    <scope>NUCLEOTIDE SEQUENCE</scope>
    <source>
        <strain evidence="11">M5</strain>
    </source>
</reference>
<dbReference type="Gene3D" id="1.25.40.180">
    <property type="match status" value="3"/>
</dbReference>
<dbReference type="PROSITE" id="PS51363">
    <property type="entry name" value="W2"/>
    <property type="match status" value="1"/>
</dbReference>
<name>A0A8J2RPN1_9CRUS</name>
<evidence type="ECO:0000256" key="1">
    <source>
        <dbReference type="ARBA" id="ARBA00005775"/>
    </source>
</evidence>
<keyword evidence="5" id="KW-0648">Protein biosynthesis</keyword>
<dbReference type="GO" id="GO:0003729">
    <property type="term" value="F:mRNA binding"/>
    <property type="evidence" value="ECO:0007669"/>
    <property type="project" value="TreeGrafter"/>
</dbReference>
<accession>A0A8J2RPN1</accession>
<feature type="region of interest" description="Disordered" evidence="7">
    <location>
        <begin position="336"/>
        <end position="417"/>
    </location>
</feature>
<feature type="compositionally biased region" description="Low complexity" evidence="7">
    <location>
        <begin position="512"/>
        <end position="536"/>
    </location>
</feature>
<dbReference type="Pfam" id="PF02847">
    <property type="entry name" value="MA3"/>
    <property type="match status" value="1"/>
</dbReference>
<feature type="region of interest" description="Disordered" evidence="7">
    <location>
        <begin position="761"/>
        <end position="833"/>
    </location>
</feature>
<dbReference type="Pfam" id="PF02020">
    <property type="entry name" value="W2"/>
    <property type="match status" value="1"/>
</dbReference>
<proteinExistence type="inferred from homology"/>
<organism evidence="11 12">
    <name type="scientific">Daphnia galeata</name>
    <dbReference type="NCBI Taxonomy" id="27404"/>
    <lineage>
        <taxon>Eukaryota</taxon>
        <taxon>Metazoa</taxon>
        <taxon>Ecdysozoa</taxon>
        <taxon>Arthropoda</taxon>
        <taxon>Crustacea</taxon>
        <taxon>Branchiopoda</taxon>
        <taxon>Diplostraca</taxon>
        <taxon>Cladocera</taxon>
        <taxon>Anomopoda</taxon>
        <taxon>Daphniidae</taxon>
        <taxon>Daphnia</taxon>
    </lineage>
</organism>
<evidence type="ECO:0008006" key="13">
    <source>
        <dbReference type="Google" id="ProtNLM"/>
    </source>
</evidence>
<dbReference type="GO" id="GO:0006417">
    <property type="term" value="P:regulation of translation"/>
    <property type="evidence" value="ECO:0007669"/>
    <property type="project" value="UniProtKB-KW"/>
</dbReference>
<feature type="compositionally biased region" description="Polar residues" evidence="7">
    <location>
        <begin position="656"/>
        <end position="669"/>
    </location>
</feature>
<evidence type="ECO:0000313" key="12">
    <source>
        <dbReference type="Proteomes" id="UP000789390"/>
    </source>
</evidence>
<feature type="region of interest" description="Disordered" evidence="7">
    <location>
        <begin position="1"/>
        <end position="44"/>
    </location>
</feature>
<dbReference type="SUPFAM" id="SSF48371">
    <property type="entry name" value="ARM repeat"/>
    <property type="match status" value="3"/>
</dbReference>
<dbReference type="PANTHER" id="PTHR23253:SF78">
    <property type="entry name" value="EUKARYOTIC TRANSLATION INITIATION FACTOR 4G1, ISOFORM B-RELATED"/>
    <property type="match status" value="1"/>
</dbReference>
<feature type="region of interest" description="Disordered" evidence="7">
    <location>
        <begin position="651"/>
        <end position="712"/>
    </location>
</feature>
<dbReference type="OrthoDB" id="6379360at2759"/>
<evidence type="ECO:0000256" key="3">
    <source>
        <dbReference type="ARBA" id="ARBA00022553"/>
    </source>
</evidence>
<feature type="compositionally biased region" description="Basic and acidic residues" evidence="7">
    <location>
        <begin position="821"/>
        <end position="833"/>
    </location>
</feature>
<feature type="compositionally biased region" description="Low complexity" evidence="7">
    <location>
        <begin position="1297"/>
        <end position="1307"/>
    </location>
</feature>
<feature type="domain" description="MI" evidence="10">
    <location>
        <begin position="1343"/>
        <end position="1465"/>
    </location>
</feature>
<keyword evidence="4" id="KW-0810">Translation regulation</keyword>
<keyword evidence="6" id="KW-0175">Coiled coil</keyword>
<keyword evidence="2" id="KW-0396">Initiation factor</keyword>
<dbReference type="GO" id="GO:0016281">
    <property type="term" value="C:eukaryotic translation initiation factor 4F complex"/>
    <property type="evidence" value="ECO:0007669"/>
    <property type="project" value="TreeGrafter"/>
</dbReference>
<feature type="compositionally biased region" description="Pro residues" evidence="7">
    <location>
        <begin position="559"/>
        <end position="569"/>
    </location>
</feature>
<comment type="caution">
    <text evidence="11">The sequence shown here is derived from an EMBL/GenBank/DDBJ whole genome shotgun (WGS) entry which is preliminary data.</text>
</comment>
<keyword evidence="8" id="KW-1133">Transmembrane helix</keyword>
<dbReference type="InterPro" id="IPR016024">
    <property type="entry name" value="ARM-type_fold"/>
</dbReference>
<dbReference type="PANTHER" id="PTHR23253">
    <property type="entry name" value="EUKARYOTIC TRANSLATION INITIATION FACTOR 4 GAMMA"/>
    <property type="match status" value="1"/>
</dbReference>
<dbReference type="FunFam" id="1.25.40.180:FF:000068">
    <property type="entry name" value="Eukaryotic translation initiation factor 4 gamma 1-like Protein"/>
    <property type="match status" value="1"/>
</dbReference>
<evidence type="ECO:0000259" key="10">
    <source>
        <dbReference type="PROSITE" id="PS51366"/>
    </source>
</evidence>
<dbReference type="InterPro" id="IPR003891">
    <property type="entry name" value="Initiation_fac_eIF4g_MI"/>
</dbReference>
<dbReference type="SMART" id="SM00543">
    <property type="entry name" value="MIF4G"/>
    <property type="match status" value="1"/>
</dbReference>
<dbReference type="PROSITE" id="PS51366">
    <property type="entry name" value="MI"/>
    <property type="match status" value="1"/>
</dbReference>
<dbReference type="Proteomes" id="UP000789390">
    <property type="component" value="Unassembled WGS sequence"/>
</dbReference>
<dbReference type="GO" id="GO:0003743">
    <property type="term" value="F:translation initiation factor activity"/>
    <property type="evidence" value="ECO:0007669"/>
    <property type="project" value="UniProtKB-KW"/>
</dbReference>
<dbReference type="InterPro" id="IPR049485">
    <property type="entry name" value="eIF4G1-like_eIF4E-bd"/>
</dbReference>
<feature type="compositionally biased region" description="Basic and acidic residues" evidence="7">
    <location>
        <begin position="1100"/>
        <end position="1110"/>
    </location>
</feature>
<dbReference type="SMART" id="SM00515">
    <property type="entry name" value="eIF5C"/>
    <property type="match status" value="1"/>
</dbReference>
<gene>
    <name evidence="11" type="ORF">DGAL_LOCUS8586</name>
</gene>
<evidence type="ECO:0000256" key="8">
    <source>
        <dbReference type="SAM" id="Phobius"/>
    </source>
</evidence>
<dbReference type="FunFam" id="1.25.40.180:FF:000042">
    <property type="entry name" value="Eukaryotic translation initiation factor 4 gamma"/>
    <property type="match status" value="1"/>
</dbReference>
<dbReference type="EMBL" id="CAKKLH010000190">
    <property type="protein sequence ID" value="CAH0105530.1"/>
    <property type="molecule type" value="Genomic_DNA"/>
</dbReference>
<feature type="compositionally biased region" description="Polar residues" evidence="7">
    <location>
        <begin position="1151"/>
        <end position="1163"/>
    </location>
</feature>
<feature type="region of interest" description="Disordered" evidence="7">
    <location>
        <begin position="1100"/>
        <end position="1221"/>
    </location>
</feature>
<dbReference type="SMART" id="SM00544">
    <property type="entry name" value="MA3"/>
    <property type="match status" value="1"/>
</dbReference>
<dbReference type="InterPro" id="IPR003307">
    <property type="entry name" value="W2_domain"/>
</dbReference>
<protein>
    <recommendedName>
        <fullName evidence="13">Eukaryotic translation initiation factor 4 gamma</fullName>
    </recommendedName>
</protein>
<keyword evidence="8" id="KW-0812">Transmembrane</keyword>
<evidence type="ECO:0000256" key="7">
    <source>
        <dbReference type="SAM" id="MobiDB-lite"/>
    </source>
</evidence>
<dbReference type="Pfam" id="PF02854">
    <property type="entry name" value="MIF4G"/>
    <property type="match status" value="1"/>
</dbReference>
<sequence>MNVHQKGKNIHSQQQQQPQPQSGPPSYPNQQSRPNATYHFDDASQKYGYGGSYVGGTGAGQVPPRLPLVSGLPGPNPPIAAPNSSVGGMPQGPPPGNFVGHSPLDLSKQTPPHHQSAHHSLPPASLGVNQQLAMANPGHTGPMQGRPTQGNNQFFGRPIRPGNQHMPRPPMAGGTINPNHPPNAQAIPYPGLNQPVLFVIGDQFNQQSPYLSAYPANPPAYYPQSGNLPPGNVLFVIGSLDAVSRKSMLIALGDRPRRPKSDSLGILSLRTFIGLVALGFSFIMYHSAQQPVRMPSLVWQAFQQPRAAQQSYGYRQTPPYPSFPMQSLQLFITNHSSLNPSNLNNKQQPQQQQQQPQQTQQPQQPQQVPVAPPPTTQPRESSGASRRARSSALRMVDPNTNRDVLTGEEVPPSAVVTPTTATPPEIVAAGVVPVPVVAADEVEAPLTVTAPVSSETEEMAPTPKEEAILSLHPPHQPTQCRTAVTAPVAATPPAPVIEKEVIAVPVTQENGEVPSPSEPPSSSASPTPVSTSVSPEQGEGRGNPKGGKKGRKGSRTNPTPTPPTPPPPQSVEEVKIVAQPVATVAEIPVPIPVKDVEPIATPVAPVVVPTPPAPVVDSPTVKIEIKETPKPLPVVPESVVEKPSEKPVIAVEPESVITNGDKQGSSPSPSLMVMTPPANTATDDGENRAPGKSTSLKYTYKDDQWSPVNPEGKKTYDRNFLLELQNNPASQKKPEGLPSLEVVRDKASTMKRGVSVGDFTPPFVKMMPAKGLPKRNSQQGSREGMGQQQPPPRREIKLMNSLVRQERPEDPNVWKPKHASKSKEEKENPDKAGTEAMLKTVRGILNKLTPSKFEALLARIQALDIDSEDRLAGVIKLFFEKAVDEPIFSSMYAKMCQALSTKEVASAANPAETTNFRKLLLTRCQKEFEKDSAGLVDVENKKKEIESADTEAKKKELELELEDLVNSNRRKSLGNIRFIGELFKLRILSVKIMHQCILRLLSQPEDEESLECLCRLLSTIGKELETPMQAPAGRSTSISTNRETMNSYFSTLDTIVNKRKISNRIRFMIQDVVDLRKTGWKPRREDNNPKTIDQIHREVHKEREEQERELNNPQFQGPMGSMGGLSRDGRMGDRRGGDDRNRKQSRPSDDGWNTVQNSGSRGSNVKLDMKQLRIPKASGDADQTVISLGPGGKGMTSWGRGASGGMSQSMIGGVGGGASQDTRSNRYQILEDDSGTQHESGKAPFAGRSSLGGPPQSGRGGNQDYRTMPGATKSAFFPPKDGDRGLDSLRSQNTGFSGRSRSQQSSRENSVTRPIRETAQPPTLSREVSKDVLIGKSTVTDDEIERKSHSLLGEYFTNEKIEDAVLDMKEWLHPSTVARFINQCLLHVLEHNKKERRATGTLLKEMVKRKLFNSSDILEGFTELLQSAEDFIVDIPKLWEYVAELVEPLFEEGVINLNFLPQLSSTLNSSMVANFVAAVLKELVKAQGVAGAERIWIMSNVPLTSVLPSGVDPNAFLAQHKELDFLSKIDSIPRSSGSVGKSNSSATPASQVNIDFQHSLEKYLRDANHLTTDDVCSWIQKQYVGDVNPAFIRALVTAVTESSIEGRGTDSKLNNTVLKHWTEVLRRYVDNIADRELQLLYAVQTLVTQRQHPKGLIQGIFETLYDSNVVSEEGFESWVSVDDPLEREGKAVALKMITSFLTWLKEADPESDQEADA</sequence>